<evidence type="ECO:0000256" key="3">
    <source>
        <dbReference type="ARBA" id="ARBA00023163"/>
    </source>
</evidence>
<keyword evidence="3" id="KW-0804">Transcription</keyword>
<organism evidence="6 7">
    <name type="scientific">Planoprotostelium fungivorum</name>
    <dbReference type="NCBI Taxonomy" id="1890364"/>
    <lineage>
        <taxon>Eukaryota</taxon>
        <taxon>Amoebozoa</taxon>
        <taxon>Evosea</taxon>
        <taxon>Variosea</taxon>
        <taxon>Cavosteliida</taxon>
        <taxon>Cavosteliaceae</taxon>
        <taxon>Planoprotostelium</taxon>
    </lineage>
</organism>
<proteinExistence type="inferred from homology"/>
<sequence length="457" mass="51684">MLLMREILVSKNKRPLLIEQARFSHGPLSRHEMMNGPQRYNQQGYPNPSNPSNLGYNVPSQQSLPLGMQQSGPQGPQQASALGRYGGSNGLPLNPSMGRSANGQALPPNMPRYGALLSNNGNGMRPSQGLPPGANMNQRMDGYNAPSAEILGLLKPPYQQPTDMSGGYDSYDYTRSSDPEFVLGNDDFPALPGFKKNSQPNNSNSGPVDSREDEMHFNAMDQRSSFKPPGMTPYLASLQQPDQGMRIPNQGMPHAQNNQYEQFMRQPGAQKPFDRFGLLGLLSVIRMTEPDLNTLALGTDLTTLGLNLNSPDTLYSTFGSPWADTPAKREPEFYIPMCYYMQQPLHSPLYKLHLCSDEMLFYMFYCMPKDFLQVAAAAELFKRDWRYHKELKIWITRILNVEPTIKTPMYERGSYDYFDINSWSRVRKDNFAFSYDQLETLPPQVKRNRLLSLVTFE</sequence>
<name>A0A2P6N8H7_9EUKA</name>
<feature type="domain" description="NOT2/NOT3/NOT5 C-terminal" evidence="5">
    <location>
        <begin position="315"/>
        <end position="438"/>
    </location>
</feature>
<comment type="similarity">
    <text evidence="1">Belongs to the CNOT2/3/5 family.</text>
</comment>
<feature type="region of interest" description="Disordered" evidence="4">
    <location>
        <begin position="184"/>
        <end position="212"/>
    </location>
</feature>
<dbReference type="Gene3D" id="2.30.30.1020">
    <property type="entry name" value="CCR4-NOT complex subunit 2/3/5, C-terminal domain"/>
    <property type="match status" value="1"/>
</dbReference>
<evidence type="ECO:0000256" key="2">
    <source>
        <dbReference type="ARBA" id="ARBA00023015"/>
    </source>
</evidence>
<dbReference type="Pfam" id="PF04153">
    <property type="entry name" value="NOT2_3_5_C"/>
    <property type="match status" value="1"/>
</dbReference>
<evidence type="ECO:0000313" key="7">
    <source>
        <dbReference type="Proteomes" id="UP000241769"/>
    </source>
</evidence>
<reference evidence="6 7" key="1">
    <citation type="journal article" date="2018" name="Genome Biol. Evol.">
        <title>Multiple Roots of Fruiting Body Formation in Amoebozoa.</title>
        <authorList>
            <person name="Hillmann F."/>
            <person name="Forbes G."/>
            <person name="Novohradska S."/>
            <person name="Ferling I."/>
            <person name="Riege K."/>
            <person name="Groth M."/>
            <person name="Westermann M."/>
            <person name="Marz M."/>
            <person name="Spaller T."/>
            <person name="Winckler T."/>
            <person name="Schaap P."/>
            <person name="Glockner G."/>
        </authorList>
    </citation>
    <scope>NUCLEOTIDE SEQUENCE [LARGE SCALE GENOMIC DNA]</scope>
    <source>
        <strain evidence="6 7">Jena</strain>
    </source>
</reference>
<gene>
    <name evidence="6" type="ORF">PROFUN_12189</name>
</gene>
<feature type="compositionally biased region" description="Polar residues" evidence="4">
    <location>
        <begin position="38"/>
        <end position="64"/>
    </location>
</feature>
<protein>
    <recommendedName>
        <fullName evidence="5">NOT2/NOT3/NOT5 C-terminal domain-containing protein</fullName>
    </recommendedName>
</protein>
<dbReference type="STRING" id="1890364.A0A2P6N8H7"/>
<dbReference type="InterPro" id="IPR007282">
    <property type="entry name" value="NOT2/3/5_C"/>
</dbReference>
<dbReference type="PANTHER" id="PTHR23326">
    <property type="entry name" value="CCR4 NOT-RELATED"/>
    <property type="match status" value="1"/>
</dbReference>
<keyword evidence="7" id="KW-1185">Reference proteome</keyword>
<dbReference type="GO" id="GO:0006355">
    <property type="term" value="P:regulation of DNA-templated transcription"/>
    <property type="evidence" value="ECO:0007669"/>
    <property type="project" value="InterPro"/>
</dbReference>
<dbReference type="OrthoDB" id="25391at2759"/>
<dbReference type="EMBL" id="MDYQ01000156">
    <property type="protein sequence ID" value="PRP80250.1"/>
    <property type="molecule type" value="Genomic_DNA"/>
</dbReference>
<dbReference type="InParanoid" id="A0A2P6N8H7"/>
<keyword evidence="2" id="KW-0805">Transcription regulation</keyword>
<feature type="region of interest" description="Disordered" evidence="4">
    <location>
        <begin position="28"/>
        <end position="104"/>
    </location>
</feature>
<feature type="compositionally biased region" description="Polar residues" evidence="4">
    <location>
        <begin position="196"/>
        <end position="207"/>
    </location>
</feature>
<evidence type="ECO:0000256" key="1">
    <source>
        <dbReference type="ARBA" id="ARBA00007682"/>
    </source>
</evidence>
<feature type="compositionally biased region" description="Low complexity" evidence="4">
    <location>
        <begin position="69"/>
        <end position="81"/>
    </location>
</feature>
<comment type="caution">
    <text evidence="6">The sequence shown here is derived from an EMBL/GenBank/DDBJ whole genome shotgun (WGS) entry which is preliminary data.</text>
</comment>
<accession>A0A2P6N8H7</accession>
<evidence type="ECO:0000259" key="5">
    <source>
        <dbReference type="Pfam" id="PF04153"/>
    </source>
</evidence>
<dbReference type="InterPro" id="IPR040168">
    <property type="entry name" value="Not2/3/5"/>
</dbReference>
<dbReference type="InterPro" id="IPR038635">
    <property type="entry name" value="CCR4-NOT_su2/3/5_C_sf"/>
</dbReference>
<dbReference type="Proteomes" id="UP000241769">
    <property type="component" value="Unassembled WGS sequence"/>
</dbReference>
<dbReference type="AlphaFoldDB" id="A0A2P6N8H7"/>
<evidence type="ECO:0000256" key="4">
    <source>
        <dbReference type="SAM" id="MobiDB-lite"/>
    </source>
</evidence>
<dbReference type="GO" id="GO:0030015">
    <property type="term" value="C:CCR4-NOT core complex"/>
    <property type="evidence" value="ECO:0007669"/>
    <property type="project" value="InterPro"/>
</dbReference>
<evidence type="ECO:0000313" key="6">
    <source>
        <dbReference type="EMBL" id="PRP80250.1"/>
    </source>
</evidence>